<dbReference type="InterPro" id="IPR013324">
    <property type="entry name" value="RNA_pol_sigma_r3/r4-like"/>
</dbReference>
<feature type="domain" description="Putative zinc-finger" evidence="8">
    <location>
        <begin position="199"/>
        <end position="232"/>
    </location>
</feature>
<keyword evidence="10" id="KW-1185">Reference proteome</keyword>
<sequence>MTQVDHGAGDAPSDAELILQVRSGDREAFGALYTRHASAARALATKYVTNPSDADDVVADAFSKLYEMLRRGLGPDSGFRTYLYTVVRHRAYDVSRGATRMRPAEDVEIEAALGKVASPEDPTLQGFERSVVSRAYFSLPERWREVLWYCLVDDLKPAQVAPVLGLTPNGVSALLYRAKDALRDGYLQQHLTHAPSDTCRAVNPHLGGYVRGSLSRREKAKIEAHLSTCGTCSALVLELADVAHGMKCVVAPLVLGAAGLALVGSAIPVGAGLAGAVKAASSAASTIGAGASSGGGAAGAVGGASAAGAAGAGAGTTTAAAGMGATAAAGSTATAGATAAATAGATAGAAGTAGLSLVTAAGVAGMTAGATAAGVVGAGGAAATTGAIGAGLVTVATVGVVAALQLMGPFAPQEEQPADQAPAAAVQRPEPTPAVPGAEGGGTEASAPPAEEDPADPTNLLPVAGGKLGIAFEGAGAELEPRRPQNLVLELVNTGDTATTGTTVRLQLPEGMVPAAQEGPSGAAWSRGFAATTAEDADDGADAPAAGPPEGEGDTPATEPGQNAPGDDGGTTGTDPDGNVPANGSGPRSGEPATPSSSAPSKTGGVGTFCTPDAAPGTVLCTVGALGAGEAHQMQVTVQAWSGGSYPIIAELWADGVEALSIALPAREVSPFGPELTALTDATQIASPGTGALPVRVGNTGDQGAAPGWSMTVSLPEGVRPAAVQEALTCTGGESRTWSCAPRESVELAPGAWRDLPLALVAVPPDARAAVVPASGTASVAPAGAAATQSARARLDVTTAWAGAGEGAGKVTAVCTEKGGLRTARTELAATYANTTQYQVAVALEAGGASVAHPDLLAPGESVTLRRDEGIRVPAGPGNWLLTRTVEGVTYEFRVPAGSHAGAECYAPAWDSKAKAATVNDGGAVGVQGTLANTSDEPMTVKMVVNAKAGQLASETKTVEPGASGTFAVATGQKRISDGSVSFQLGRWTPDQDGDEPASPAKPATSPKAAYRGAVVAPSYTAERTMGAECTYDAGRQVSTGRFHVPVDNTASTLPVTFRLGDAELQVPPGETGTLTVSVPWGTGTLPLVIGAGRTLGDVDVTFGSCAQVSWPEGAVEAEVTAQCVEGYAHLVADVRNSGDVAWTARLVRPWSGRVSEPVQVPAHGTTRLALDGAVWLDRDQHVVLKLSRHLEGAERTVEKSYAVPPVACEPTTDCSADSGATAWITALFGGCTPTPSPTPAERGQTTQTSTDGHHQHHHDASRPTPSPVVSPAPAGTPSVQATP</sequence>
<gene>
    <name evidence="9" type="ORF">GCM10009751_40180</name>
</gene>
<dbReference type="InterPro" id="IPR027383">
    <property type="entry name" value="Znf_put"/>
</dbReference>
<reference evidence="10" key="1">
    <citation type="journal article" date="2019" name="Int. J. Syst. Evol. Microbiol.">
        <title>The Global Catalogue of Microorganisms (GCM) 10K type strain sequencing project: providing services to taxonomists for standard genome sequencing and annotation.</title>
        <authorList>
            <consortium name="The Broad Institute Genomics Platform"/>
            <consortium name="The Broad Institute Genome Sequencing Center for Infectious Disease"/>
            <person name="Wu L."/>
            <person name="Ma J."/>
        </authorList>
    </citation>
    <scope>NUCLEOTIDE SEQUENCE [LARGE SCALE GENOMIC DNA]</scope>
    <source>
        <strain evidence="10">JCM 14326</strain>
    </source>
</reference>
<keyword evidence="4" id="KW-0238">DNA-binding</keyword>
<dbReference type="Proteomes" id="UP001501094">
    <property type="component" value="Unassembled WGS sequence"/>
</dbReference>
<dbReference type="Gene3D" id="1.10.1740.10">
    <property type="match status" value="1"/>
</dbReference>
<dbReference type="InterPro" id="IPR036388">
    <property type="entry name" value="WH-like_DNA-bd_sf"/>
</dbReference>
<feature type="compositionally biased region" description="Low complexity" evidence="6">
    <location>
        <begin position="542"/>
        <end position="561"/>
    </location>
</feature>
<dbReference type="NCBIfam" id="TIGR02937">
    <property type="entry name" value="sigma70-ECF"/>
    <property type="match status" value="1"/>
</dbReference>
<dbReference type="PANTHER" id="PTHR43133:SF8">
    <property type="entry name" value="RNA POLYMERASE SIGMA FACTOR HI_1459-RELATED"/>
    <property type="match status" value="1"/>
</dbReference>
<evidence type="ECO:0000313" key="10">
    <source>
        <dbReference type="Proteomes" id="UP001501094"/>
    </source>
</evidence>
<dbReference type="SUPFAM" id="SSF88946">
    <property type="entry name" value="Sigma2 domain of RNA polymerase sigma factors"/>
    <property type="match status" value="1"/>
</dbReference>
<dbReference type="InterPro" id="IPR013325">
    <property type="entry name" value="RNA_pol_sigma_r2"/>
</dbReference>
<evidence type="ECO:0000259" key="8">
    <source>
        <dbReference type="Pfam" id="PF13490"/>
    </source>
</evidence>
<dbReference type="SUPFAM" id="SSF88659">
    <property type="entry name" value="Sigma3 and sigma4 domains of RNA polymerase sigma factors"/>
    <property type="match status" value="1"/>
</dbReference>
<evidence type="ECO:0000256" key="4">
    <source>
        <dbReference type="ARBA" id="ARBA00023125"/>
    </source>
</evidence>
<dbReference type="InterPro" id="IPR039425">
    <property type="entry name" value="RNA_pol_sigma-70-like"/>
</dbReference>
<feature type="domain" description="RNA polymerase sigma-70 region 2" evidence="7">
    <location>
        <begin position="32"/>
        <end position="100"/>
    </location>
</feature>
<comment type="caution">
    <text evidence="9">The sequence shown here is derived from an EMBL/GenBank/DDBJ whole genome shotgun (WGS) entry which is preliminary data.</text>
</comment>
<dbReference type="Gene3D" id="1.10.10.1320">
    <property type="entry name" value="Anti-sigma factor, zinc-finger domain"/>
    <property type="match status" value="1"/>
</dbReference>
<evidence type="ECO:0000256" key="3">
    <source>
        <dbReference type="ARBA" id="ARBA00023082"/>
    </source>
</evidence>
<dbReference type="RefSeq" id="WP_344106563.1">
    <property type="nucleotide sequence ID" value="NZ_BAAANL010000013.1"/>
</dbReference>
<organism evidence="9 10">
    <name type="scientific">Myceligenerans crystallogenes</name>
    <dbReference type="NCBI Taxonomy" id="316335"/>
    <lineage>
        <taxon>Bacteria</taxon>
        <taxon>Bacillati</taxon>
        <taxon>Actinomycetota</taxon>
        <taxon>Actinomycetes</taxon>
        <taxon>Micrococcales</taxon>
        <taxon>Promicromonosporaceae</taxon>
        <taxon>Myceligenerans</taxon>
    </lineage>
</organism>
<evidence type="ECO:0000256" key="2">
    <source>
        <dbReference type="ARBA" id="ARBA00023015"/>
    </source>
</evidence>
<feature type="compositionally biased region" description="Low complexity" evidence="6">
    <location>
        <begin position="1272"/>
        <end position="1284"/>
    </location>
</feature>
<dbReference type="EMBL" id="BAAANL010000013">
    <property type="protein sequence ID" value="GAA1876344.1"/>
    <property type="molecule type" value="Genomic_DNA"/>
</dbReference>
<comment type="similarity">
    <text evidence="1">Belongs to the sigma-70 factor family. ECF subfamily.</text>
</comment>
<feature type="region of interest" description="Disordered" evidence="6">
    <location>
        <begin position="1233"/>
        <end position="1284"/>
    </location>
</feature>
<feature type="region of interest" description="Disordered" evidence="6">
    <location>
        <begin position="413"/>
        <end position="462"/>
    </location>
</feature>
<accession>A0ABP5A3F8</accession>
<evidence type="ECO:0008006" key="11">
    <source>
        <dbReference type="Google" id="ProtNLM"/>
    </source>
</evidence>
<feature type="compositionally biased region" description="Low complexity" evidence="6">
    <location>
        <begin position="413"/>
        <end position="425"/>
    </location>
</feature>
<proteinExistence type="inferred from homology"/>
<dbReference type="InterPro" id="IPR014284">
    <property type="entry name" value="RNA_pol_sigma-70_dom"/>
</dbReference>
<keyword evidence="5" id="KW-0804">Transcription</keyword>
<dbReference type="Gene3D" id="1.10.10.10">
    <property type="entry name" value="Winged helix-like DNA-binding domain superfamily/Winged helix DNA-binding domain"/>
    <property type="match status" value="1"/>
</dbReference>
<evidence type="ECO:0000313" key="9">
    <source>
        <dbReference type="EMBL" id="GAA1876344.1"/>
    </source>
</evidence>
<dbReference type="InterPro" id="IPR007627">
    <property type="entry name" value="RNA_pol_sigma70_r2"/>
</dbReference>
<evidence type="ECO:0000256" key="1">
    <source>
        <dbReference type="ARBA" id="ARBA00010641"/>
    </source>
</evidence>
<feature type="compositionally biased region" description="Low complexity" evidence="6">
    <location>
        <begin position="589"/>
        <end position="603"/>
    </location>
</feature>
<keyword evidence="2" id="KW-0805">Transcription regulation</keyword>
<dbReference type="Pfam" id="PF04542">
    <property type="entry name" value="Sigma70_r2"/>
    <property type="match status" value="1"/>
</dbReference>
<name>A0ABP5A3F8_9MICO</name>
<evidence type="ECO:0000256" key="5">
    <source>
        <dbReference type="ARBA" id="ARBA00023163"/>
    </source>
</evidence>
<feature type="compositionally biased region" description="Low complexity" evidence="6">
    <location>
        <begin position="997"/>
        <end position="1008"/>
    </location>
</feature>
<dbReference type="Pfam" id="PF13490">
    <property type="entry name" value="zf-HC2"/>
    <property type="match status" value="1"/>
</dbReference>
<feature type="region of interest" description="Disordered" evidence="6">
    <location>
        <begin position="984"/>
        <end position="1008"/>
    </location>
</feature>
<dbReference type="PANTHER" id="PTHR43133">
    <property type="entry name" value="RNA POLYMERASE ECF-TYPE SIGMA FACTO"/>
    <property type="match status" value="1"/>
</dbReference>
<protein>
    <recommendedName>
        <fullName evidence="11">RNA polymerase sigma factor, sigma-70 family</fullName>
    </recommendedName>
</protein>
<evidence type="ECO:0000256" key="6">
    <source>
        <dbReference type="SAM" id="MobiDB-lite"/>
    </source>
</evidence>
<dbReference type="InterPro" id="IPR041916">
    <property type="entry name" value="Anti_sigma_zinc_sf"/>
</dbReference>
<keyword evidence="3" id="KW-0731">Sigma factor</keyword>
<feature type="region of interest" description="Disordered" evidence="6">
    <location>
        <begin position="534"/>
        <end position="607"/>
    </location>
</feature>
<evidence type="ECO:0000259" key="7">
    <source>
        <dbReference type="Pfam" id="PF04542"/>
    </source>
</evidence>